<dbReference type="EMBL" id="JAMQJZ010000016">
    <property type="protein sequence ID" value="MDC3422028.1"/>
    <property type="molecule type" value="Genomic_DNA"/>
</dbReference>
<dbReference type="GO" id="GO:0004016">
    <property type="term" value="F:adenylate cyclase activity"/>
    <property type="evidence" value="ECO:0007669"/>
    <property type="project" value="UniProtKB-UniRule"/>
</dbReference>
<evidence type="ECO:0000256" key="3">
    <source>
        <dbReference type="ARBA" id="ARBA00022679"/>
    </source>
</evidence>
<evidence type="ECO:0000256" key="10">
    <source>
        <dbReference type="HAMAP-Rule" id="MF_01499"/>
    </source>
</evidence>
<organism evidence="12 13">
    <name type="scientific">Aquibacillus koreensis</name>
    <dbReference type="NCBI Taxonomy" id="279446"/>
    <lineage>
        <taxon>Bacteria</taxon>
        <taxon>Bacillati</taxon>
        <taxon>Bacillota</taxon>
        <taxon>Bacilli</taxon>
        <taxon>Bacillales</taxon>
        <taxon>Bacillaceae</taxon>
        <taxon>Aquibacillus</taxon>
    </lineage>
</organism>
<dbReference type="Pfam" id="PF19293">
    <property type="entry name" value="CdaA_N"/>
    <property type="match status" value="1"/>
</dbReference>
<dbReference type="HAMAP" id="MF_01499">
    <property type="entry name" value="DacA"/>
    <property type="match status" value="1"/>
</dbReference>
<protein>
    <recommendedName>
        <fullName evidence="10">Diadenylate cyclase</fullName>
        <shortName evidence="10">DAC</shortName>
        <ecNumber evidence="10">2.7.7.85</ecNumber>
    </recommendedName>
    <alternativeName>
        <fullName evidence="10">Cyclic-di-AMP synthase</fullName>
        <shortName evidence="10">c-di-AMP synthase</shortName>
    </alternativeName>
</protein>
<dbReference type="PANTHER" id="PTHR34185:SF1">
    <property type="entry name" value="DIADENYLATE CYCLASE"/>
    <property type="match status" value="1"/>
</dbReference>
<feature type="domain" description="DAC" evidence="11">
    <location>
        <begin position="82"/>
        <end position="242"/>
    </location>
</feature>
<dbReference type="PIRSF" id="PIRSF004793">
    <property type="entry name" value="UCP004793"/>
    <property type="match status" value="1"/>
</dbReference>
<comment type="catalytic activity">
    <reaction evidence="1 10">
        <text>2 ATP = 3',3'-c-di-AMP + 2 diphosphate</text>
        <dbReference type="Rhea" id="RHEA:35655"/>
        <dbReference type="ChEBI" id="CHEBI:30616"/>
        <dbReference type="ChEBI" id="CHEBI:33019"/>
        <dbReference type="ChEBI" id="CHEBI:71500"/>
        <dbReference type="EC" id="2.7.7.85"/>
    </reaction>
</comment>
<sequence>MLDGELNILNLLRIGVDIALVWYVLYKLLMLIRGTKAIQLLRGIFVVLGIYLVSNVFELKTVQMIIWQVIMWGFLGIIILFQPELRRALEQLGRGSFFSRNSHSEEESLNQIIEAINKSCSYMAKRRIGALITIERETAMGDYIETGIPINGKLTSELLTNIFIPNTPLHDGAVIIKQDQILAAACYLPLSESPFISKELGTRHRAAMGIGEVTDALTIVVSEETGQISCTKNGELHRDLDQEKLVELLRRELDTQYKAPTSKSWSWRGKKNG</sequence>
<keyword evidence="7 10" id="KW-0067">ATP-binding</keyword>
<dbReference type="EC" id="2.7.7.85" evidence="10"/>
<dbReference type="InterPro" id="IPR034701">
    <property type="entry name" value="CdaA"/>
</dbReference>
<evidence type="ECO:0000256" key="4">
    <source>
        <dbReference type="ARBA" id="ARBA00022692"/>
    </source>
</evidence>
<dbReference type="PROSITE" id="PS51794">
    <property type="entry name" value="DAC"/>
    <property type="match status" value="1"/>
</dbReference>
<evidence type="ECO:0000313" key="13">
    <source>
        <dbReference type="Proteomes" id="UP001145072"/>
    </source>
</evidence>
<accession>A0A9X3WNU8</accession>
<dbReference type="Gene3D" id="3.40.1700.10">
    <property type="entry name" value="DNA integrity scanning protein, DisA, N-terminal domain"/>
    <property type="match status" value="1"/>
</dbReference>
<keyword evidence="5 10" id="KW-0548">Nucleotidyltransferase</keyword>
<dbReference type="AlphaFoldDB" id="A0A9X3WNU8"/>
<keyword evidence="2 10" id="KW-1003">Cell membrane</keyword>
<evidence type="ECO:0000256" key="7">
    <source>
        <dbReference type="ARBA" id="ARBA00022840"/>
    </source>
</evidence>
<evidence type="ECO:0000256" key="1">
    <source>
        <dbReference type="ARBA" id="ARBA00000877"/>
    </source>
</evidence>
<keyword evidence="8 10" id="KW-1133">Transmembrane helix</keyword>
<keyword evidence="4 10" id="KW-0812">Transmembrane</keyword>
<proteinExistence type="inferred from homology"/>
<keyword evidence="3 10" id="KW-0808">Transferase</keyword>
<evidence type="ECO:0000256" key="6">
    <source>
        <dbReference type="ARBA" id="ARBA00022741"/>
    </source>
</evidence>
<dbReference type="GO" id="GO:0106408">
    <property type="term" value="F:diadenylate cyclase activity"/>
    <property type="evidence" value="ECO:0007669"/>
    <property type="project" value="UniProtKB-EC"/>
</dbReference>
<dbReference type="InterPro" id="IPR036888">
    <property type="entry name" value="DNA_integrity_DisA_N_sf"/>
</dbReference>
<evidence type="ECO:0000256" key="5">
    <source>
        <dbReference type="ARBA" id="ARBA00022695"/>
    </source>
</evidence>
<keyword evidence="13" id="KW-1185">Reference proteome</keyword>
<name>A0A9X3WNU8_9BACI</name>
<comment type="caution">
    <text evidence="10">Lacks conserved residue(s) required for the propagation of feature annotation.</text>
</comment>
<evidence type="ECO:0000256" key="8">
    <source>
        <dbReference type="ARBA" id="ARBA00022989"/>
    </source>
</evidence>
<keyword evidence="9 10" id="KW-0472">Membrane</keyword>
<comment type="similarity">
    <text evidence="10">Belongs to the adenylate cyclase family. DacA/CdaA subfamily.</text>
</comment>
<dbReference type="InterPro" id="IPR003390">
    <property type="entry name" value="DNA_integrity_scan_DisA_N"/>
</dbReference>
<dbReference type="Proteomes" id="UP001145072">
    <property type="component" value="Unassembled WGS sequence"/>
</dbReference>
<feature type="transmembrane region" description="Helical" evidence="10">
    <location>
        <begin position="63"/>
        <end position="81"/>
    </location>
</feature>
<dbReference type="FunFam" id="3.40.1700.10:FF:000002">
    <property type="entry name" value="Diadenylate cyclase"/>
    <property type="match status" value="1"/>
</dbReference>
<evidence type="ECO:0000256" key="9">
    <source>
        <dbReference type="ARBA" id="ARBA00023136"/>
    </source>
</evidence>
<dbReference type="GO" id="GO:0005524">
    <property type="term" value="F:ATP binding"/>
    <property type="evidence" value="ECO:0007669"/>
    <property type="project" value="UniProtKB-UniRule"/>
</dbReference>
<feature type="transmembrane region" description="Helical" evidence="10">
    <location>
        <begin position="6"/>
        <end position="25"/>
    </location>
</feature>
<reference evidence="12" key="1">
    <citation type="submission" date="2022-06" db="EMBL/GenBank/DDBJ databases">
        <title>Aquibacillus sp. a new bacterium isolated from soil saline samples.</title>
        <authorList>
            <person name="Galisteo C."/>
            <person name="De La Haba R."/>
            <person name="Sanchez-Porro C."/>
            <person name="Ventosa A."/>
        </authorList>
    </citation>
    <scope>NUCLEOTIDE SEQUENCE</scope>
    <source>
        <strain evidence="12">JCM 12387</strain>
    </source>
</reference>
<evidence type="ECO:0000259" key="11">
    <source>
        <dbReference type="PROSITE" id="PS51794"/>
    </source>
</evidence>
<comment type="function">
    <text evidence="10">Catalyzes the condensation of 2 ATP molecules into cyclic di-AMP (c-di-AMP), a second messenger used to regulate differing processes in different bacteria.</text>
</comment>
<dbReference type="RefSeq" id="WP_259869355.1">
    <property type="nucleotide sequence ID" value="NZ_JAMQJZ010000016.1"/>
</dbReference>
<comment type="subunit">
    <text evidence="10">Probably a homodimer.</text>
</comment>
<feature type="transmembrane region" description="Helical" evidence="10">
    <location>
        <begin position="37"/>
        <end position="57"/>
    </location>
</feature>
<keyword evidence="6 10" id="KW-0547">Nucleotide-binding</keyword>
<dbReference type="Pfam" id="PF02457">
    <property type="entry name" value="DAC"/>
    <property type="match status" value="1"/>
</dbReference>
<dbReference type="SUPFAM" id="SSF143597">
    <property type="entry name" value="YojJ-like"/>
    <property type="match status" value="1"/>
</dbReference>
<gene>
    <name evidence="12" type="primary">cdaA</name>
    <name evidence="10" type="synonym">dacA</name>
    <name evidence="12" type="ORF">NC661_16835</name>
</gene>
<dbReference type="NCBIfam" id="TIGR00159">
    <property type="entry name" value="diadenylate cyclase CdaA"/>
    <property type="match status" value="1"/>
</dbReference>
<dbReference type="PANTHER" id="PTHR34185">
    <property type="entry name" value="DIADENYLATE CYCLASE"/>
    <property type="match status" value="1"/>
</dbReference>
<evidence type="ECO:0000256" key="2">
    <source>
        <dbReference type="ARBA" id="ARBA00022475"/>
    </source>
</evidence>
<dbReference type="GO" id="GO:0006171">
    <property type="term" value="P:cAMP biosynthetic process"/>
    <property type="evidence" value="ECO:0007669"/>
    <property type="project" value="InterPro"/>
</dbReference>
<dbReference type="InterPro" id="IPR050338">
    <property type="entry name" value="DisA"/>
</dbReference>
<evidence type="ECO:0000313" key="12">
    <source>
        <dbReference type="EMBL" id="MDC3422028.1"/>
    </source>
</evidence>
<dbReference type="InterPro" id="IPR014046">
    <property type="entry name" value="C-di-AMP_synthase"/>
</dbReference>
<comment type="caution">
    <text evidence="12">The sequence shown here is derived from an EMBL/GenBank/DDBJ whole genome shotgun (WGS) entry which is preliminary data.</text>
</comment>
<dbReference type="InterPro" id="IPR045585">
    <property type="entry name" value="CdaA_N"/>
</dbReference>